<proteinExistence type="predicted"/>
<name>A0A811TFW6_9EURY</name>
<comment type="caution">
    <text evidence="1">The sequence shown here is derived from an EMBL/GenBank/DDBJ whole genome shotgun (WGS) entry which is preliminary data.</text>
</comment>
<dbReference type="AlphaFoldDB" id="A0A811TFW6"/>
<protein>
    <submittedName>
        <fullName evidence="1">Uncharacterized protein</fullName>
    </submittedName>
</protein>
<accession>A0A811TFW6</accession>
<dbReference type="Proteomes" id="UP000612009">
    <property type="component" value="Unassembled WGS sequence"/>
</dbReference>
<organism evidence="1 2">
    <name type="scientific">Candidatus Argoarchaeum ethanivorans</name>
    <dbReference type="NCBI Taxonomy" id="2608793"/>
    <lineage>
        <taxon>Archaea</taxon>
        <taxon>Methanobacteriati</taxon>
        <taxon>Methanobacteriota</taxon>
        <taxon>Stenosarchaea group</taxon>
        <taxon>Methanomicrobia</taxon>
        <taxon>Methanosarcinales</taxon>
        <taxon>Methanosarcinales incertae sedis</taxon>
        <taxon>GOM Arc I cluster</taxon>
        <taxon>Candidatus Argoarchaeum</taxon>
    </lineage>
</organism>
<sequence length="45" mass="5403">MYGKKQNLKALERASQGTLASRLYLIIHTYFWSTHKAFARWMNDR</sequence>
<evidence type="ECO:0000313" key="1">
    <source>
        <dbReference type="EMBL" id="CAD6494618.1"/>
    </source>
</evidence>
<dbReference type="EMBL" id="CAJHIR010000065">
    <property type="protein sequence ID" value="CAD6494618.1"/>
    <property type="molecule type" value="Genomic_DNA"/>
</dbReference>
<reference evidence="1" key="1">
    <citation type="submission" date="2020-10" db="EMBL/GenBank/DDBJ databases">
        <authorList>
            <person name="Hahn C.J."/>
            <person name="Laso-Perez R."/>
            <person name="Vulcano F."/>
            <person name="Vaziourakis K.-M."/>
            <person name="Stokke R."/>
            <person name="Steen I.H."/>
            <person name="Teske A."/>
            <person name="Boetius A."/>
            <person name="Liebeke M."/>
            <person name="Amann R."/>
            <person name="Knittel K."/>
        </authorList>
    </citation>
    <scope>NUCLEOTIDE SEQUENCE</scope>
    <source>
        <strain evidence="1">Gfbio:e3339647-f889-4370-9287-4fb5cb688e4c:AG392J18_GoMArc1</strain>
    </source>
</reference>
<evidence type="ECO:0000313" key="2">
    <source>
        <dbReference type="Proteomes" id="UP000612009"/>
    </source>
</evidence>
<gene>
    <name evidence="1" type="ORF">LAKADJCE_00857</name>
</gene>